<sequence>MTELEKVAGELQAAHAGGMDAVELALLSREKMGATFGVISFIAAFRHAFDVPLPVLQRAQAWERFGWGDTHITDEEFRAVLSPWLTGRQQQGD</sequence>
<reference evidence="2" key="1">
    <citation type="journal article" date="2019" name="Int. J. Syst. Evol. Microbiol.">
        <title>The Global Catalogue of Microorganisms (GCM) 10K type strain sequencing project: providing services to taxonomists for standard genome sequencing and annotation.</title>
        <authorList>
            <consortium name="The Broad Institute Genomics Platform"/>
            <consortium name="The Broad Institute Genome Sequencing Center for Infectious Disease"/>
            <person name="Wu L."/>
            <person name="Ma J."/>
        </authorList>
    </citation>
    <scope>NUCLEOTIDE SEQUENCE [LARGE SCALE GENOMIC DNA]</scope>
    <source>
        <strain evidence="2">CGMCC 4.1542</strain>
    </source>
</reference>
<dbReference type="EMBL" id="JBHSJO010000001">
    <property type="protein sequence ID" value="MFC5018137.1"/>
    <property type="molecule type" value="Genomic_DNA"/>
</dbReference>
<keyword evidence="2" id="KW-1185">Reference proteome</keyword>
<protein>
    <submittedName>
        <fullName evidence="1">Uncharacterized protein</fullName>
    </submittedName>
</protein>
<evidence type="ECO:0000313" key="1">
    <source>
        <dbReference type="EMBL" id="MFC5018137.1"/>
    </source>
</evidence>
<dbReference type="RefSeq" id="WP_271415693.1">
    <property type="nucleotide sequence ID" value="NZ_BAAATN010000002.1"/>
</dbReference>
<name>A0ABV9WYM0_9ACTN</name>
<proteinExistence type="predicted"/>
<organism evidence="1 2">
    <name type="scientific">Streptomyces lienomycini</name>
    <dbReference type="NCBI Taxonomy" id="284035"/>
    <lineage>
        <taxon>Bacteria</taxon>
        <taxon>Bacillati</taxon>
        <taxon>Actinomycetota</taxon>
        <taxon>Actinomycetes</taxon>
        <taxon>Kitasatosporales</taxon>
        <taxon>Streptomycetaceae</taxon>
        <taxon>Streptomyces</taxon>
    </lineage>
</organism>
<evidence type="ECO:0000313" key="2">
    <source>
        <dbReference type="Proteomes" id="UP001595855"/>
    </source>
</evidence>
<comment type="caution">
    <text evidence="1">The sequence shown here is derived from an EMBL/GenBank/DDBJ whole genome shotgun (WGS) entry which is preliminary data.</text>
</comment>
<dbReference type="Proteomes" id="UP001595855">
    <property type="component" value="Unassembled WGS sequence"/>
</dbReference>
<accession>A0ABV9WYM0</accession>
<gene>
    <name evidence="1" type="ORF">ACFPRC_25145</name>
</gene>